<dbReference type="EC" id="4.2.2.10" evidence="8"/>
<keyword evidence="2" id="KW-0732">Signal</keyword>
<dbReference type="InterPro" id="IPR002022">
    <property type="entry name" value="Pec_lyase"/>
</dbReference>
<comment type="caution">
    <text evidence="10">The sequence shown here is derived from an EMBL/GenBank/DDBJ whole genome shotgun (WGS) entry which is preliminary data.</text>
</comment>
<evidence type="ECO:0000256" key="3">
    <source>
        <dbReference type="ARBA" id="ARBA00023157"/>
    </source>
</evidence>
<accession>A0ABR3RVV9</accession>
<protein>
    <recommendedName>
        <fullName evidence="8">pectin lyase</fullName>
        <ecNumber evidence="8">4.2.2.10</ecNumber>
    </recommendedName>
</protein>
<dbReference type="EMBL" id="JAKJXO020000003">
    <property type="protein sequence ID" value="KAL1608566.1"/>
    <property type="molecule type" value="Genomic_DNA"/>
</dbReference>
<keyword evidence="11" id="KW-1185">Reference proteome</keyword>
<dbReference type="PANTHER" id="PTHR31683:SF67">
    <property type="entry name" value="PECTIN LYASE F-RELATED"/>
    <property type="match status" value="1"/>
</dbReference>
<organism evidence="10 11">
    <name type="scientific">Paraconiothyrium brasiliense</name>
    <dbReference type="NCBI Taxonomy" id="300254"/>
    <lineage>
        <taxon>Eukaryota</taxon>
        <taxon>Fungi</taxon>
        <taxon>Dikarya</taxon>
        <taxon>Ascomycota</taxon>
        <taxon>Pezizomycotina</taxon>
        <taxon>Dothideomycetes</taxon>
        <taxon>Pleosporomycetidae</taxon>
        <taxon>Pleosporales</taxon>
        <taxon>Massarineae</taxon>
        <taxon>Didymosphaeriaceae</taxon>
        <taxon>Paraconiothyrium</taxon>
    </lineage>
</organism>
<gene>
    <name evidence="10" type="ORF">SLS60_003510</name>
</gene>
<evidence type="ECO:0000256" key="8">
    <source>
        <dbReference type="ARBA" id="ARBA00039082"/>
    </source>
</evidence>
<feature type="domain" description="Pectate lyase" evidence="9">
    <location>
        <begin position="115"/>
        <end position="190"/>
    </location>
</feature>
<evidence type="ECO:0000256" key="4">
    <source>
        <dbReference type="ARBA" id="ARBA00023180"/>
    </source>
</evidence>
<comment type="catalytic activity">
    <reaction evidence="6">
        <text>Eliminative cleavage of (1-&gt;4)-alpha-D-galacturonan methyl ester to give oligosaccharides with 4-deoxy-6-O-methyl-alpha-D-galact-4-enuronosyl groups at their non-reducing ends.</text>
        <dbReference type="EC" id="4.2.2.10"/>
    </reaction>
</comment>
<dbReference type="InterPro" id="IPR011050">
    <property type="entry name" value="Pectin_lyase_fold/virulence"/>
</dbReference>
<evidence type="ECO:0000256" key="2">
    <source>
        <dbReference type="ARBA" id="ARBA00022729"/>
    </source>
</evidence>
<evidence type="ECO:0000313" key="10">
    <source>
        <dbReference type="EMBL" id="KAL1608566.1"/>
    </source>
</evidence>
<dbReference type="Proteomes" id="UP001521785">
    <property type="component" value="Unassembled WGS sequence"/>
</dbReference>
<comment type="similarity">
    <text evidence="1">Belongs to the polysaccharide lyase 1 family.</text>
</comment>
<comment type="function">
    <text evidence="7">Pectinolytic enzymes consist of four classes of enzymes: pectin lyase, polygalacturonase, pectin methylesterase and rhamnogalacturonase. Among pectinolytic enzymes, pectin lyase is the most important in depolymerization of pectin, since it cleaves internal glycosidic bonds of highly methylated pectins.</text>
</comment>
<dbReference type="Gene3D" id="2.160.20.10">
    <property type="entry name" value="Single-stranded right-handed beta-helix, Pectin lyase-like"/>
    <property type="match status" value="1"/>
</dbReference>
<dbReference type="InterPro" id="IPR012334">
    <property type="entry name" value="Pectin_lyas_fold"/>
</dbReference>
<dbReference type="PANTHER" id="PTHR31683">
    <property type="entry name" value="PECTATE LYASE 18-RELATED"/>
    <property type="match status" value="1"/>
</dbReference>
<keyword evidence="3" id="KW-1015">Disulfide bond</keyword>
<name>A0ABR3RVV9_9PLEO</name>
<dbReference type="SUPFAM" id="SSF51126">
    <property type="entry name" value="Pectin lyase-like"/>
    <property type="match status" value="1"/>
</dbReference>
<keyword evidence="4" id="KW-0325">Glycoprotein</keyword>
<evidence type="ECO:0000256" key="5">
    <source>
        <dbReference type="ARBA" id="ARBA00023239"/>
    </source>
</evidence>
<evidence type="ECO:0000259" key="9">
    <source>
        <dbReference type="Pfam" id="PF00544"/>
    </source>
</evidence>
<dbReference type="InterPro" id="IPR045032">
    <property type="entry name" value="PEL"/>
</dbReference>
<reference evidence="10 11" key="1">
    <citation type="submission" date="2024-02" db="EMBL/GenBank/DDBJ databases">
        <title>De novo assembly and annotation of 12 fungi associated with fruit tree decline syndrome in Ontario, Canada.</title>
        <authorList>
            <person name="Sulman M."/>
            <person name="Ellouze W."/>
            <person name="Ilyukhin E."/>
        </authorList>
    </citation>
    <scope>NUCLEOTIDE SEQUENCE [LARGE SCALE GENOMIC DNA]</scope>
    <source>
        <strain evidence="10 11">M42-189</strain>
    </source>
</reference>
<evidence type="ECO:0000313" key="11">
    <source>
        <dbReference type="Proteomes" id="UP001521785"/>
    </source>
</evidence>
<proteinExistence type="inferred from homology"/>
<dbReference type="Pfam" id="PF00544">
    <property type="entry name" value="Pectate_lyase_4"/>
    <property type="match status" value="1"/>
</dbReference>
<evidence type="ECO:0000256" key="7">
    <source>
        <dbReference type="ARBA" id="ARBA00037631"/>
    </source>
</evidence>
<keyword evidence="5" id="KW-0456">Lyase</keyword>
<sequence>MKVPPKVRSPCSMDEHSTKHQLGFAKGVTGGGSAACAVPSSTSQLKSWLADSTARCIVLDKEFNFKGTEGTVTENGCRPASNKCPGNGGQDAINQASWCTNGNAGTGSTTIKVTYDKAGISGLTVGSNKSIIGVGSKGVLRGKGLRIANGAKNVIIQNIHITELNPQYIWGGDAIAVDGSDQVWIGKSHLLTSHHLI</sequence>
<evidence type="ECO:0000256" key="6">
    <source>
        <dbReference type="ARBA" id="ARBA00036818"/>
    </source>
</evidence>
<evidence type="ECO:0000256" key="1">
    <source>
        <dbReference type="ARBA" id="ARBA00010980"/>
    </source>
</evidence>